<dbReference type="RefSeq" id="WP_089301939.1">
    <property type="nucleotide sequence ID" value="NZ_FZNW01000012.1"/>
</dbReference>
<organism evidence="2 3">
    <name type="scientific">Haloechinothrix alba</name>
    <dbReference type="NCBI Taxonomy" id="664784"/>
    <lineage>
        <taxon>Bacteria</taxon>
        <taxon>Bacillati</taxon>
        <taxon>Actinomycetota</taxon>
        <taxon>Actinomycetes</taxon>
        <taxon>Pseudonocardiales</taxon>
        <taxon>Pseudonocardiaceae</taxon>
        <taxon>Haloechinothrix</taxon>
    </lineage>
</organism>
<dbReference type="GO" id="GO:0010181">
    <property type="term" value="F:FMN binding"/>
    <property type="evidence" value="ECO:0007669"/>
    <property type="project" value="TreeGrafter"/>
</dbReference>
<evidence type="ECO:0000259" key="1">
    <source>
        <dbReference type="Pfam" id="PF03358"/>
    </source>
</evidence>
<dbReference type="AlphaFoldDB" id="A0A238XZK9"/>
<dbReference type="PANTHER" id="PTHR30543:SF21">
    <property type="entry name" value="NAD(P)H-DEPENDENT FMN REDUCTASE LOT6"/>
    <property type="match status" value="1"/>
</dbReference>
<evidence type="ECO:0000313" key="2">
    <source>
        <dbReference type="EMBL" id="SNR63479.1"/>
    </source>
</evidence>
<dbReference type="SUPFAM" id="SSF52218">
    <property type="entry name" value="Flavoproteins"/>
    <property type="match status" value="1"/>
</dbReference>
<dbReference type="InterPro" id="IPR029039">
    <property type="entry name" value="Flavoprotein-like_sf"/>
</dbReference>
<dbReference type="InterPro" id="IPR050712">
    <property type="entry name" value="NAD(P)H-dep_reductase"/>
</dbReference>
<name>A0A238XZK9_9PSEU</name>
<feature type="domain" description="NADPH-dependent FMN reductase-like" evidence="1">
    <location>
        <begin position="15"/>
        <end position="156"/>
    </location>
</feature>
<reference evidence="2 3" key="1">
    <citation type="submission" date="2017-06" db="EMBL/GenBank/DDBJ databases">
        <authorList>
            <person name="Kim H.J."/>
            <person name="Triplett B.A."/>
        </authorList>
    </citation>
    <scope>NUCLEOTIDE SEQUENCE [LARGE SCALE GENOMIC DNA]</scope>
    <source>
        <strain evidence="2 3">DSM 45207</strain>
    </source>
</reference>
<protein>
    <submittedName>
        <fullName evidence="2">NAD(P)H-dependent FMN reductase</fullName>
    </submittedName>
</protein>
<dbReference type="OrthoDB" id="9812295at2"/>
<gene>
    <name evidence="2" type="ORF">SAMN06265360_112160</name>
</gene>
<dbReference type="Proteomes" id="UP000198348">
    <property type="component" value="Unassembled WGS sequence"/>
</dbReference>
<dbReference type="Gene3D" id="3.40.50.360">
    <property type="match status" value="1"/>
</dbReference>
<keyword evidence="3" id="KW-1185">Reference proteome</keyword>
<evidence type="ECO:0000313" key="3">
    <source>
        <dbReference type="Proteomes" id="UP000198348"/>
    </source>
</evidence>
<proteinExistence type="predicted"/>
<dbReference type="EMBL" id="FZNW01000012">
    <property type="protein sequence ID" value="SNR63479.1"/>
    <property type="molecule type" value="Genomic_DNA"/>
</dbReference>
<dbReference type="GO" id="GO:0005829">
    <property type="term" value="C:cytosol"/>
    <property type="evidence" value="ECO:0007669"/>
    <property type="project" value="TreeGrafter"/>
</dbReference>
<dbReference type="Pfam" id="PF03358">
    <property type="entry name" value="FMN_red"/>
    <property type="match status" value="1"/>
</dbReference>
<sequence>MSSSTAPTTTIDRLRIAVIIGSTRPGRAGKPIADWFLTQTRSRTDIEVDLIDLADARLPVVLADNDDGSLPAEVTAVGERLAAADGFVVVTPEYNHGYPAALKNAIDWFYDEWSAKPVAFVSYGGAAKGIRAVEQLRQVFAEVHATTTRDGVSIDLGHTDRLGWPSSPGVDGAAKLMLDQLTWWSRALRTARAEHPYVAAA</sequence>
<dbReference type="InterPro" id="IPR005025">
    <property type="entry name" value="FMN_Rdtase-like_dom"/>
</dbReference>
<dbReference type="PANTHER" id="PTHR30543">
    <property type="entry name" value="CHROMATE REDUCTASE"/>
    <property type="match status" value="1"/>
</dbReference>
<dbReference type="GO" id="GO:0016491">
    <property type="term" value="F:oxidoreductase activity"/>
    <property type="evidence" value="ECO:0007669"/>
    <property type="project" value="InterPro"/>
</dbReference>
<accession>A0A238XZK9</accession>